<dbReference type="SUPFAM" id="SSF55874">
    <property type="entry name" value="ATPase domain of HSP90 chaperone/DNA topoisomerase II/histidine kinase"/>
    <property type="match status" value="1"/>
</dbReference>
<dbReference type="EMBL" id="UYRR01032655">
    <property type="protein sequence ID" value="VDK56384.1"/>
    <property type="molecule type" value="Genomic_DNA"/>
</dbReference>
<dbReference type="InterPro" id="IPR036890">
    <property type="entry name" value="HATPase_C_sf"/>
</dbReference>
<comment type="similarity">
    <text evidence="1">Belongs to the DNA mismatch repair MutL/HexB family.</text>
</comment>
<dbReference type="GO" id="GO:0005524">
    <property type="term" value="F:ATP binding"/>
    <property type="evidence" value="ECO:0007669"/>
    <property type="project" value="InterPro"/>
</dbReference>
<dbReference type="InterPro" id="IPR014721">
    <property type="entry name" value="Ribsml_uS5_D2-typ_fold_subgr"/>
</dbReference>
<name>A0A0M3K6A8_ANISI</name>
<dbReference type="GO" id="GO:0030983">
    <property type="term" value="F:mismatched DNA binding"/>
    <property type="evidence" value="ECO:0007669"/>
    <property type="project" value="InterPro"/>
</dbReference>
<evidence type="ECO:0000259" key="4">
    <source>
        <dbReference type="SMART" id="SM01340"/>
    </source>
</evidence>
<dbReference type="WBParaSite" id="ASIM_0001649901-mRNA-1">
    <property type="protein sequence ID" value="ASIM_0001649901-mRNA-1"/>
    <property type="gene ID" value="ASIM_0001649901"/>
</dbReference>
<gene>
    <name evidence="5" type="ORF">ASIM_LOCUS15906</name>
</gene>
<dbReference type="Pfam" id="PF01119">
    <property type="entry name" value="DNA_mis_repair"/>
    <property type="match status" value="1"/>
</dbReference>
<evidence type="ECO:0000313" key="7">
    <source>
        <dbReference type="WBParaSite" id="ASIM_0001649901-mRNA-1"/>
    </source>
</evidence>
<dbReference type="InterPro" id="IPR014762">
    <property type="entry name" value="DNA_mismatch_repair_CS"/>
</dbReference>
<dbReference type="InterPro" id="IPR038973">
    <property type="entry name" value="MutL/Mlh/Pms-like"/>
</dbReference>
<dbReference type="PROSITE" id="PS00058">
    <property type="entry name" value="DNA_MISMATCH_REPAIR_1"/>
    <property type="match status" value="1"/>
</dbReference>
<dbReference type="PANTHER" id="PTHR10073:SF52">
    <property type="entry name" value="MISMATCH REPAIR ENDONUCLEASE PMS2"/>
    <property type="match status" value="1"/>
</dbReference>
<evidence type="ECO:0000256" key="1">
    <source>
        <dbReference type="ARBA" id="ARBA00006082"/>
    </source>
</evidence>
<dbReference type="GO" id="GO:0032389">
    <property type="term" value="C:MutLalpha complex"/>
    <property type="evidence" value="ECO:0007669"/>
    <property type="project" value="TreeGrafter"/>
</dbReference>
<dbReference type="InterPro" id="IPR020568">
    <property type="entry name" value="Ribosomal_Su5_D2-typ_SF"/>
</dbReference>
<dbReference type="SMART" id="SM01340">
    <property type="entry name" value="DNA_mis_repair"/>
    <property type="match status" value="1"/>
</dbReference>
<dbReference type="GO" id="GO:0006298">
    <property type="term" value="P:mismatch repair"/>
    <property type="evidence" value="ECO:0007669"/>
    <property type="project" value="InterPro"/>
</dbReference>
<sequence length="489" mass="53928">MSEKENNRTIEKIPEDVCRRICTGQVVSTLSSACKELIDNALDAGANTLGEFIDYCLIADCKAHATSKLNDITDFSRLSTFGFRGEALHALCAISSVVVTTRHIDETMATRMVFDHNGCIVSRESCARPAGTTVVVSNLFETLPVRRKELQRTAKKEFCKLLNVVQTFALSRTDIRFSIASTSNGKRQQVLSTPGGNATIKDVLVTLFGARSNKNAVLDIVQRLPNDQICILYGVDAEKSVPIFAEIKLSGYVSSCVHGHGRSSNDRQFIYFNRRPVHYPKLCRVANEVYQQYNQGYYCMLVLFVEVPPAMTSSNDHSLNECTANVDSISVTSECDKLVEASKDGRTATLNDILHSTAVIPHHHGKNEGQPQTMVDGTRKRGAAKVLESFAFKVITHERKTDDDDTMLTAVKRNKPAAEVIDDFVANTANEDDLDESSSNTTLVRDRNASVPTTNPRVVTLLDGYQNHQSKMAPINIGQLHQISGFSSD</sequence>
<dbReference type="Gene3D" id="3.30.565.10">
    <property type="entry name" value="Histidine kinase-like ATPase, C-terminal domain"/>
    <property type="match status" value="2"/>
</dbReference>
<reference evidence="5 6" key="2">
    <citation type="submission" date="2018-11" db="EMBL/GenBank/DDBJ databases">
        <authorList>
            <consortium name="Pathogen Informatics"/>
        </authorList>
    </citation>
    <scope>NUCLEOTIDE SEQUENCE [LARGE SCALE GENOMIC DNA]</scope>
</reference>
<evidence type="ECO:0000313" key="5">
    <source>
        <dbReference type="EMBL" id="VDK56384.1"/>
    </source>
</evidence>
<dbReference type="OrthoDB" id="10254304at2759"/>
<reference evidence="7" key="1">
    <citation type="submission" date="2017-02" db="UniProtKB">
        <authorList>
            <consortium name="WormBaseParasite"/>
        </authorList>
    </citation>
    <scope>IDENTIFICATION</scope>
</reference>
<organism evidence="7">
    <name type="scientific">Anisakis simplex</name>
    <name type="common">Herring worm</name>
    <dbReference type="NCBI Taxonomy" id="6269"/>
    <lineage>
        <taxon>Eukaryota</taxon>
        <taxon>Metazoa</taxon>
        <taxon>Ecdysozoa</taxon>
        <taxon>Nematoda</taxon>
        <taxon>Chromadorea</taxon>
        <taxon>Rhabditida</taxon>
        <taxon>Spirurina</taxon>
        <taxon>Ascaridomorpha</taxon>
        <taxon>Ascaridoidea</taxon>
        <taxon>Anisakidae</taxon>
        <taxon>Anisakis</taxon>
        <taxon>Anisakis simplex complex</taxon>
    </lineage>
</organism>
<protein>
    <submittedName>
        <fullName evidence="7">DNA_mis_repair domain-containing protein</fullName>
    </submittedName>
</protein>
<dbReference type="Proteomes" id="UP000267096">
    <property type="component" value="Unassembled WGS sequence"/>
</dbReference>
<dbReference type="PANTHER" id="PTHR10073">
    <property type="entry name" value="DNA MISMATCH REPAIR PROTEIN MLH, PMS, MUTL"/>
    <property type="match status" value="1"/>
</dbReference>
<feature type="domain" description="DNA mismatch repair protein S5" evidence="4">
    <location>
        <begin position="229"/>
        <end position="320"/>
    </location>
</feature>
<evidence type="ECO:0000256" key="2">
    <source>
        <dbReference type="ARBA" id="ARBA00022763"/>
    </source>
</evidence>
<evidence type="ECO:0000256" key="3">
    <source>
        <dbReference type="SAM" id="MobiDB-lite"/>
    </source>
</evidence>
<dbReference type="Gene3D" id="3.30.230.10">
    <property type="match status" value="1"/>
</dbReference>
<dbReference type="GO" id="GO:0016887">
    <property type="term" value="F:ATP hydrolysis activity"/>
    <property type="evidence" value="ECO:0007669"/>
    <property type="project" value="InterPro"/>
</dbReference>
<dbReference type="AlphaFoldDB" id="A0A0M3K6A8"/>
<dbReference type="PROSITE" id="PS51257">
    <property type="entry name" value="PROKAR_LIPOPROTEIN"/>
    <property type="match status" value="1"/>
</dbReference>
<keyword evidence="2" id="KW-0227">DNA damage</keyword>
<feature type="region of interest" description="Disordered" evidence="3">
    <location>
        <begin position="429"/>
        <end position="451"/>
    </location>
</feature>
<accession>A0A0M3K6A8</accession>
<dbReference type="GO" id="GO:0140664">
    <property type="term" value="F:ATP-dependent DNA damage sensor activity"/>
    <property type="evidence" value="ECO:0007669"/>
    <property type="project" value="InterPro"/>
</dbReference>
<dbReference type="InterPro" id="IPR013507">
    <property type="entry name" value="DNA_mismatch_S5_2-like"/>
</dbReference>
<proteinExistence type="inferred from homology"/>
<dbReference type="SUPFAM" id="SSF54211">
    <property type="entry name" value="Ribosomal protein S5 domain 2-like"/>
    <property type="match status" value="1"/>
</dbReference>
<evidence type="ECO:0000313" key="6">
    <source>
        <dbReference type="Proteomes" id="UP000267096"/>
    </source>
</evidence>
<keyword evidence="6" id="KW-1185">Reference proteome</keyword>